<dbReference type="InterPro" id="IPR005607">
    <property type="entry name" value="BSD_dom"/>
</dbReference>
<dbReference type="Pfam" id="PF03909">
    <property type="entry name" value="BSD"/>
    <property type="match status" value="1"/>
</dbReference>
<comment type="similarity">
    <text evidence="2">Belongs to the TFB1 family.</text>
</comment>
<comment type="subcellular location">
    <subcellularLocation>
        <location evidence="1">Nucleus</location>
    </subcellularLocation>
</comment>
<dbReference type="AlphaFoldDB" id="A0A914GZF8"/>
<sequence>MSWSSELEKDDQLLVPFSKVKGQRISPPKRPKVQLQLCMFNEDVATFVFMNPAHSQEQLFAERDLVKEMLQQALVRHRQLVNQMAQQSAKGGTDREREAKQHILQQNTHLWDMYKHLVASKVITPQDFWSFHYKTDDKDTNGNDANGEQQRVGVSAVERKHLELVPHELSGQEFWSRFFQSHYFHQARNTCRHAEHVEDQRKWQHIDGRSFYGLYQNG</sequence>
<evidence type="ECO:0000256" key="1">
    <source>
        <dbReference type="ARBA" id="ARBA00004123"/>
    </source>
</evidence>
<dbReference type="InterPro" id="IPR035925">
    <property type="entry name" value="BSD_dom_sf"/>
</dbReference>
<dbReference type="WBParaSite" id="Gr19_v10_g12220.t1">
    <property type="protein sequence ID" value="Gr19_v10_g12220.t1"/>
    <property type="gene ID" value="Gr19_v10_g12220"/>
</dbReference>
<evidence type="ECO:0000259" key="7">
    <source>
        <dbReference type="PROSITE" id="PS50858"/>
    </source>
</evidence>
<dbReference type="Gene3D" id="2.30.29.30">
    <property type="entry name" value="Pleckstrin-homology domain (PH domain)/Phosphotyrosine-binding domain (PTB)"/>
    <property type="match status" value="1"/>
</dbReference>
<dbReference type="InterPro" id="IPR011993">
    <property type="entry name" value="PH-like_dom_sf"/>
</dbReference>
<dbReference type="Gene3D" id="6.10.140.1200">
    <property type="match status" value="1"/>
</dbReference>
<evidence type="ECO:0000256" key="5">
    <source>
        <dbReference type="ARBA" id="ARBA00023163"/>
    </source>
</evidence>
<keyword evidence="8" id="KW-1185">Reference proteome</keyword>
<evidence type="ECO:0000256" key="2">
    <source>
        <dbReference type="ARBA" id="ARBA00009448"/>
    </source>
</evidence>
<dbReference type="CDD" id="cd13229">
    <property type="entry name" value="PH_TFIIH"/>
    <property type="match status" value="1"/>
</dbReference>
<evidence type="ECO:0000313" key="9">
    <source>
        <dbReference type="WBParaSite" id="Gr19_v10_g12220.t1"/>
    </source>
</evidence>
<dbReference type="InterPro" id="IPR027079">
    <property type="entry name" value="Tfb1/GTF2H1"/>
</dbReference>
<evidence type="ECO:0000256" key="6">
    <source>
        <dbReference type="ARBA" id="ARBA00023242"/>
    </source>
</evidence>
<feature type="domain" description="BSD" evidence="7">
    <location>
        <begin position="157"/>
        <end position="186"/>
    </location>
</feature>
<protein>
    <submittedName>
        <fullName evidence="9">BSD domain-containing protein</fullName>
    </submittedName>
</protein>
<dbReference type="SMART" id="SM00751">
    <property type="entry name" value="BSD"/>
    <property type="match status" value="1"/>
</dbReference>
<dbReference type="SUPFAM" id="SSF50729">
    <property type="entry name" value="PH domain-like"/>
    <property type="match status" value="1"/>
</dbReference>
<keyword evidence="4" id="KW-0805">Transcription regulation</keyword>
<dbReference type="GO" id="GO:0006351">
    <property type="term" value="P:DNA-templated transcription"/>
    <property type="evidence" value="ECO:0007669"/>
    <property type="project" value="InterPro"/>
</dbReference>
<dbReference type="GO" id="GO:0000439">
    <property type="term" value="C:transcription factor TFIIH core complex"/>
    <property type="evidence" value="ECO:0007669"/>
    <property type="project" value="InterPro"/>
</dbReference>
<keyword evidence="3" id="KW-0677">Repeat</keyword>
<accession>A0A914GZF8</accession>
<name>A0A914GZF8_GLORO</name>
<dbReference type="GO" id="GO:0006289">
    <property type="term" value="P:nucleotide-excision repair"/>
    <property type="evidence" value="ECO:0007669"/>
    <property type="project" value="InterPro"/>
</dbReference>
<organism evidence="8 9">
    <name type="scientific">Globodera rostochiensis</name>
    <name type="common">Golden nematode worm</name>
    <name type="synonym">Heterodera rostochiensis</name>
    <dbReference type="NCBI Taxonomy" id="31243"/>
    <lineage>
        <taxon>Eukaryota</taxon>
        <taxon>Metazoa</taxon>
        <taxon>Ecdysozoa</taxon>
        <taxon>Nematoda</taxon>
        <taxon>Chromadorea</taxon>
        <taxon>Rhabditida</taxon>
        <taxon>Tylenchina</taxon>
        <taxon>Tylenchomorpha</taxon>
        <taxon>Tylenchoidea</taxon>
        <taxon>Heteroderidae</taxon>
        <taxon>Heteroderinae</taxon>
        <taxon>Globodera</taxon>
    </lineage>
</organism>
<evidence type="ECO:0000313" key="8">
    <source>
        <dbReference type="Proteomes" id="UP000887572"/>
    </source>
</evidence>
<evidence type="ECO:0000256" key="3">
    <source>
        <dbReference type="ARBA" id="ARBA00022737"/>
    </source>
</evidence>
<reference evidence="9" key="1">
    <citation type="submission" date="2022-11" db="UniProtKB">
        <authorList>
            <consortium name="WormBaseParasite"/>
        </authorList>
    </citation>
    <scope>IDENTIFICATION</scope>
</reference>
<evidence type="ECO:0000256" key="4">
    <source>
        <dbReference type="ARBA" id="ARBA00023015"/>
    </source>
</evidence>
<dbReference type="SUPFAM" id="SSF140383">
    <property type="entry name" value="BSD domain-like"/>
    <property type="match status" value="1"/>
</dbReference>
<proteinExistence type="inferred from homology"/>
<dbReference type="PANTHER" id="PTHR12856">
    <property type="entry name" value="TRANSCRIPTION INITIATION FACTOR IIH-RELATED"/>
    <property type="match status" value="1"/>
</dbReference>
<keyword evidence="5" id="KW-0804">Transcription</keyword>
<dbReference type="PROSITE" id="PS50858">
    <property type="entry name" value="BSD"/>
    <property type="match status" value="1"/>
</dbReference>
<dbReference type="Pfam" id="PF08567">
    <property type="entry name" value="PH_TFIIH"/>
    <property type="match status" value="1"/>
</dbReference>
<dbReference type="Proteomes" id="UP000887572">
    <property type="component" value="Unplaced"/>
</dbReference>
<keyword evidence="6" id="KW-0539">Nucleus</keyword>
<dbReference type="InterPro" id="IPR013876">
    <property type="entry name" value="TFIIH_BTF_p62_N"/>
</dbReference>